<protein>
    <recommendedName>
        <fullName evidence="7">B12-binding domain-containing protein</fullName>
    </recommendedName>
</protein>
<evidence type="ECO:0000256" key="3">
    <source>
        <dbReference type="ARBA" id="ARBA00023285"/>
    </source>
</evidence>
<dbReference type="PROSITE" id="PS51332">
    <property type="entry name" value="B12_BINDING"/>
    <property type="match status" value="1"/>
</dbReference>
<dbReference type="InterPro" id="IPR050554">
    <property type="entry name" value="Met_Synthase/Corrinoid"/>
</dbReference>
<dbReference type="SUPFAM" id="SSF47644">
    <property type="entry name" value="Methionine synthase domain"/>
    <property type="match status" value="1"/>
</dbReference>
<dbReference type="GO" id="GO:0005829">
    <property type="term" value="C:cytosol"/>
    <property type="evidence" value="ECO:0007669"/>
    <property type="project" value="TreeGrafter"/>
</dbReference>
<dbReference type="PROSITE" id="PS51337">
    <property type="entry name" value="B12_BINDING_NTER"/>
    <property type="match status" value="1"/>
</dbReference>
<comment type="caution">
    <text evidence="6">The sequence shown here is derived from an EMBL/GenBank/DDBJ whole genome shotgun (WGS) entry which is preliminary data.</text>
</comment>
<comment type="similarity">
    <text evidence="1">Belongs to the methylamine corrinoid protein family.</text>
</comment>
<dbReference type="GO" id="GO:0046653">
    <property type="term" value="P:tetrahydrofolate metabolic process"/>
    <property type="evidence" value="ECO:0007669"/>
    <property type="project" value="TreeGrafter"/>
</dbReference>
<dbReference type="SUPFAM" id="SSF52242">
    <property type="entry name" value="Cobalamin (vitamin B12)-binding domain"/>
    <property type="match status" value="1"/>
</dbReference>
<dbReference type="GO" id="GO:0031419">
    <property type="term" value="F:cobalamin binding"/>
    <property type="evidence" value="ECO:0007669"/>
    <property type="project" value="InterPro"/>
</dbReference>
<dbReference type="Pfam" id="PF02607">
    <property type="entry name" value="B12-binding_2"/>
    <property type="match status" value="1"/>
</dbReference>
<dbReference type="GO" id="GO:0046872">
    <property type="term" value="F:metal ion binding"/>
    <property type="evidence" value="ECO:0007669"/>
    <property type="project" value="UniProtKB-KW"/>
</dbReference>
<dbReference type="Pfam" id="PF02310">
    <property type="entry name" value="B12-binding"/>
    <property type="match status" value="1"/>
</dbReference>
<feature type="non-terminal residue" evidence="6">
    <location>
        <position position="1"/>
    </location>
</feature>
<dbReference type="InterPro" id="IPR006158">
    <property type="entry name" value="Cobalamin-bd"/>
</dbReference>
<accession>X0TPE0</accession>
<evidence type="ECO:0000256" key="1">
    <source>
        <dbReference type="ARBA" id="ARBA00010854"/>
    </source>
</evidence>
<dbReference type="FunFam" id="3.40.50.280:FF:000003">
    <property type="entry name" value="Dimethylamine methyltransferase corrinoid protein"/>
    <property type="match status" value="1"/>
</dbReference>
<dbReference type="AlphaFoldDB" id="X0TPE0"/>
<dbReference type="InterPro" id="IPR003759">
    <property type="entry name" value="Cbl-bd_cap"/>
</dbReference>
<gene>
    <name evidence="6" type="ORF">S01H1_26215</name>
</gene>
<keyword evidence="3" id="KW-0170">Cobalt</keyword>
<dbReference type="PANTHER" id="PTHR45833">
    <property type="entry name" value="METHIONINE SYNTHASE"/>
    <property type="match status" value="1"/>
</dbReference>
<dbReference type="GO" id="GO:0050667">
    <property type="term" value="P:homocysteine metabolic process"/>
    <property type="evidence" value="ECO:0007669"/>
    <property type="project" value="TreeGrafter"/>
</dbReference>
<dbReference type="GO" id="GO:0008705">
    <property type="term" value="F:methionine synthase activity"/>
    <property type="evidence" value="ECO:0007669"/>
    <property type="project" value="TreeGrafter"/>
</dbReference>
<feature type="domain" description="B12-binding N-terminal" evidence="5">
    <location>
        <begin position="1"/>
        <end position="46"/>
    </location>
</feature>
<dbReference type="Gene3D" id="1.10.1240.10">
    <property type="entry name" value="Methionine synthase domain"/>
    <property type="match status" value="1"/>
</dbReference>
<organism evidence="6">
    <name type="scientific">marine sediment metagenome</name>
    <dbReference type="NCBI Taxonomy" id="412755"/>
    <lineage>
        <taxon>unclassified sequences</taxon>
        <taxon>metagenomes</taxon>
        <taxon>ecological metagenomes</taxon>
    </lineage>
</organism>
<reference evidence="6" key="1">
    <citation type="journal article" date="2014" name="Front. Microbiol.">
        <title>High frequency of phylogenetically diverse reductive dehalogenase-homologous genes in deep subseafloor sedimentary metagenomes.</title>
        <authorList>
            <person name="Kawai M."/>
            <person name="Futagami T."/>
            <person name="Toyoda A."/>
            <person name="Takaki Y."/>
            <person name="Nishi S."/>
            <person name="Hori S."/>
            <person name="Arai W."/>
            <person name="Tsubouchi T."/>
            <person name="Morono Y."/>
            <person name="Uchiyama I."/>
            <person name="Ito T."/>
            <person name="Fujiyama A."/>
            <person name="Inagaki F."/>
            <person name="Takami H."/>
        </authorList>
    </citation>
    <scope>NUCLEOTIDE SEQUENCE</scope>
    <source>
        <strain evidence="6">Expedition CK06-06</strain>
    </source>
</reference>
<dbReference type="InterPro" id="IPR036724">
    <property type="entry name" value="Cobalamin-bd_sf"/>
</dbReference>
<keyword evidence="2" id="KW-0479">Metal-binding</keyword>
<evidence type="ECO:0000259" key="5">
    <source>
        <dbReference type="PROSITE" id="PS51337"/>
    </source>
</evidence>
<name>X0TPE0_9ZZZZ</name>
<proteinExistence type="inferred from homology"/>
<feature type="domain" description="B12-binding" evidence="4">
    <location>
        <begin position="46"/>
        <end position="170"/>
    </location>
</feature>
<dbReference type="EMBL" id="BARS01015881">
    <property type="protein sequence ID" value="GAF95423.1"/>
    <property type="molecule type" value="Genomic_DNA"/>
</dbReference>
<sequence length="170" mass="17930">PGMDVVGQEYEKGIKFIPEMLMSAEALRGAMELLSPILTKSDVSKAGKVIMGTVEGDIHNIGQQIVSMMLEGAGFGVYNLGVDVPADKFVEKVKQEKADIVGMSAFLTTTGLRFPDVIEALQEAGVREQVKVMIGGTAASPKYAETIGADGYGANASAAVRLAKSFMGKQ</sequence>
<evidence type="ECO:0000259" key="4">
    <source>
        <dbReference type="PROSITE" id="PS51332"/>
    </source>
</evidence>
<dbReference type="InterPro" id="IPR036594">
    <property type="entry name" value="Meth_synthase_dom"/>
</dbReference>
<dbReference type="Gene3D" id="3.40.50.280">
    <property type="entry name" value="Cobalamin-binding domain"/>
    <property type="match status" value="1"/>
</dbReference>
<evidence type="ECO:0000313" key="6">
    <source>
        <dbReference type="EMBL" id="GAF95423.1"/>
    </source>
</evidence>
<evidence type="ECO:0008006" key="7">
    <source>
        <dbReference type="Google" id="ProtNLM"/>
    </source>
</evidence>
<evidence type="ECO:0000256" key="2">
    <source>
        <dbReference type="ARBA" id="ARBA00022723"/>
    </source>
</evidence>
<dbReference type="CDD" id="cd02070">
    <property type="entry name" value="corrinoid_protein_B12-BD"/>
    <property type="match status" value="1"/>
</dbReference>
<dbReference type="PANTHER" id="PTHR45833:SF1">
    <property type="entry name" value="METHIONINE SYNTHASE"/>
    <property type="match status" value="1"/>
</dbReference>